<dbReference type="EMBL" id="MFCR01000002">
    <property type="protein sequence ID" value="OGE19685.1"/>
    <property type="molecule type" value="Genomic_DNA"/>
</dbReference>
<reference evidence="2 3" key="1">
    <citation type="journal article" date="2016" name="Nat. Commun.">
        <title>Thousands of microbial genomes shed light on interconnected biogeochemical processes in an aquifer system.</title>
        <authorList>
            <person name="Anantharaman K."/>
            <person name="Brown C.T."/>
            <person name="Hug L.A."/>
            <person name="Sharon I."/>
            <person name="Castelle C.J."/>
            <person name="Probst A.J."/>
            <person name="Thomas B.C."/>
            <person name="Singh A."/>
            <person name="Wilkins M.J."/>
            <person name="Karaoz U."/>
            <person name="Brodie E.L."/>
            <person name="Williams K.H."/>
            <person name="Hubbard S.S."/>
            <person name="Banfield J.F."/>
        </authorList>
    </citation>
    <scope>NUCLEOTIDE SEQUENCE [LARGE SCALE GENOMIC DNA]</scope>
</reference>
<comment type="caution">
    <text evidence="2">The sequence shown here is derived from an EMBL/GenBank/DDBJ whole genome shotgun (WGS) entry which is preliminary data.</text>
</comment>
<proteinExistence type="predicted"/>
<name>A0A1F5ITI7_9BACT</name>
<gene>
    <name evidence="2" type="ORF">A2871_03430</name>
</gene>
<evidence type="ECO:0000256" key="1">
    <source>
        <dbReference type="SAM" id="SignalP"/>
    </source>
</evidence>
<feature type="chain" id="PRO_5009518923" evidence="1">
    <location>
        <begin position="26"/>
        <end position="307"/>
    </location>
</feature>
<evidence type="ECO:0000313" key="2">
    <source>
        <dbReference type="EMBL" id="OGE19685.1"/>
    </source>
</evidence>
<feature type="signal peptide" evidence="1">
    <location>
        <begin position="1"/>
        <end position="25"/>
    </location>
</feature>
<dbReference type="AlphaFoldDB" id="A0A1F5ITI7"/>
<organism evidence="2 3">
    <name type="scientific">Candidatus Daviesbacteria bacterium RIFCSPHIGHO2_01_FULL_41_23</name>
    <dbReference type="NCBI Taxonomy" id="1797764"/>
    <lineage>
        <taxon>Bacteria</taxon>
        <taxon>Candidatus Daviesiibacteriota</taxon>
    </lineage>
</organism>
<sequence length="307" mass="33813">MSKKLTVLLVLMNFVFLGHVNYVRAADSTTNSVQAILVTPKPCTQDENSCNPSSCSYNPEKCKETPKICVIGQPCEDATPTTKLIKETYPLIYCGKTKTACSQSEYCYHEQTGESKCLPIKDNYCGGGNLENVYPIKQCDSSAYSCLPILLGSKENLPRVCIKILGGETKKAKVEIKEIPTNNGQPSYTIKTESVQVISKVKVETNEKGEIKAIPNTKKIPSPVIILNPDDIIDKLSVKPKQISLDASCTQLRGCKPIYEIATKNTVKFLGIIPVSYTSTLALDATTADQISESKPWFIQRAPFLFR</sequence>
<dbReference type="Proteomes" id="UP000176336">
    <property type="component" value="Unassembled WGS sequence"/>
</dbReference>
<evidence type="ECO:0000313" key="3">
    <source>
        <dbReference type="Proteomes" id="UP000176336"/>
    </source>
</evidence>
<accession>A0A1F5ITI7</accession>
<protein>
    <submittedName>
        <fullName evidence="2">Uncharacterized protein</fullName>
    </submittedName>
</protein>
<keyword evidence="1" id="KW-0732">Signal</keyword>